<evidence type="ECO:0000256" key="3">
    <source>
        <dbReference type="ARBA" id="ARBA00022448"/>
    </source>
</evidence>
<keyword evidence="6" id="KW-0530">Neurotransmitter biosynthesis</keyword>
<keyword evidence="4 15" id="KW-0812">Transmembrane</keyword>
<dbReference type="PANTHER" id="PTHR45897:SF5">
    <property type="entry name" value="HIGH AFFINITY CHOLINE TRANSPORTER 1"/>
    <property type="match status" value="1"/>
</dbReference>
<dbReference type="Pfam" id="PF00474">
    <property type="entry name" value="SSF"/>
    <property type="match status" value="1"/>
</dbReference>
<gene>
    <name evidence="16" type="ORF">COCON_G00132230</name>
</gene>
<evidence type="ECO:0000256" key="10">
    <source>
        <dbReference type="ARBA" id="ARBA00023136"/>
    </source>
</evidence>
<proteinExistence type="inferred from homology"/>
<feature type="transmembrane region" description="Helical" evidence="15">
    <location>
        <begin position="33"/>
        <end position="53"/>
    </location>
</feature>
<evidence type="ECO:0000313" key="16">
    <source>
        <dbReference type="EMBL" id="KAJ8268051.1"/>
    </source>
</evidence>
<comment type="caution">
    <text evidence="16">The sequence shown here is derived from an EMBL/GenBank/DDBJ whole genome shotgun (WGS) entry which is preliminary data.</text>
</comment>
<dbReference type="GO" id="GO:0005886">
    <property type="term" value="C:plasma membrane"/>
    <property type="evidence" value="ECO:0007669"/>
    <property type="project" value="TreeGrafter"/>
</dbReference>
<dbReference type="PANTHER" id="PTHR45897">
    <property type="entry name" value="HIGH-AFFINITY CHOLINE TRANSPORTER 1"/>
    <property type="match status" value="1"/>
</dbReference>
<feature type="transmembrane region" description="Helical" evidence="15">
    <location>
        <begin position="191"/>
        <end position="212"/>
    </location>
</feature>
<evidence type="ECO:0000256" key="9">
    <source>
        <dbReference type="ARBA" id="ARBA00023065"/>
    </source>
</evidence>
<dbReference type="Gene3D" id="1.20.1730.10">
    <property type="entry name" value="Sodium/glucose cotransporter"/>
    <property type="match status" value="1"/>
</dbReference>
<evidence type="ECO:0000256" key="8">
    <source>
        <dbReference type="ARBA" id="ARBA00023053"/>
    </source>
</evidence>
<dbReference type="EMBL" id="JAFJMO010000009">
    <property type="protein sequence ID" value="KAJ8268051.1"/>
    <property type="molecule type" value="Genomic_DNA"/>
</dbReference>
<feature type="transmembrane region" description="Helical" evidence="15">
    <location>
        <begin position="481"/>
        <end position="501"/>
    </location>
</feature>
<reference evidence="16" key="1">
    <citation type="journal article" date="2023" name="Science">
        <title>Genome structures resolve the early diversification of teleost fishes.</title>
        <authorList>
            <person name="Parey E."/>
            <person name="Louis A."/>
            <person name="Montfort J."/>
            <person name="Bouchez O."/>
            <person name="Roques C."/>
            <person name="Iampietro C."/>
            <person name="Lluch J."/>
            <person name="Castinel A."/>
            <person name="Donnadieu C."/>
            <person name="Desvignes T."/>
            <person name="Floi Bucao C."/>
            <person name="Jouanno E."/>
            <person name="Wen M."/>
            <person name="Mejri S."/>
            <person name="Dirks R."/>
            <person name="Jansen H."/>
            <person name="Henkel C."/>
            <person name="Chen W.J."/>
            <person name="Zahm M."/>
            <person name="Cabau C."/>
            <person name="Klopp C."/>
            <person name="Thompson A.W."/>
            <person name="Robinson-Rechavi M."/>
            <person name="Braasch I."/>
            <person name="Lecointre G."/>
            <person name="Bobe J."/>
            <person name="Postlethwait J.H."/>
            <person name="Berthelot C."/>
            <person name="Roest Crollius H."/>
            <person name="Guiguen Y."/>
        </authorList>
    </citation>
    <scope>NUCLEOTIDE SEQUENCE</scope>
    <source>
        <strain evidence="16">Concon-B</strain>
    </source>
</reference>
<evidence type="ECO:0000256" key="15">
    <source>
        <dbReference type="SAM" id="Phobius"/>
    </source>
</evidence>
<evidence type="ECO:0000313" key="17">
    <source>
        <dbReference type="Proteomes" id="UP001152803"/>
    </source>
</evidence>
<keyword evidence="10 15" id="KW-0472">Membrane</keyword>
<feature type="transmembrane region" description="Helical" evidence="15">
    <location>
        <begin position="300"/>
        <end position="326"/>
    </location>
</feature>
<keyword evidence="17" id="KW-1185">Reference proteome</keyword>
<keyword evidence="3" id="KW-0813">Transport</keyword>
<keyword evidence="11" id="KW-0325">Glycoprotein</keyword>
<keyword evidence="5" id="KW-0769">Symport</keyword>
<evidence type="ECO:0000256" key="11">
    <source>
        <dbReference type="ARBA" id="ARBA00023180"/>
    </source>
</evidence>
<feature type="transmembrane region" description="Helical" evidence="15">
    <location>
        <begin position="79"/>
        <end position="100"/>
    </location>
</feature>
<name>A0A9Q1DE73_CONCO</name>
<organism evidence="16 17">
    <name type="scientific">Conger conger</name>
    <name type="common">Conger eel</name>
    <name type="synonym">Muraena conger</name>
    <dbReference type="NCBI Taxonomy" id="82655"/>
    <lineage>
        <taxon>Eukaryota</taxon>
        <taxon>Metazoa</taxon>
        <taxon>Chordata</taxon>
        <taxon>Craniata</taxon>
        <taxon>Vertebrata</taxon>
        <taxon>Euteleostomi</taxon>
        <taxon>Actinopterygii</taxon>
        <taxon>Neopterygii</taxon>
        <taxon>Teleostei</taxon>
        <taxon>Anguilliformes</taxon>
        <taxon>Congridae</taxon>
        <taxon>Conger</taxon>
    </lineage>
</organism>
<feature type="transmembrane region" description="Helical" evidence="15">
    <location>
        <begin position="154"/>
        <end position="179"/>
    </location>
</feature>
<feature type="transmembrane region" description="Helical" evidence="15">
    <location>
        <begin position="364"/>
        <end position="389"/>
    </location>
</feature>
<dbReference type="OrthoDB" id="546820at2759"/>
<evidence type="ECO:0000256" key="12">
    <source>
        <dbReference type="ARBA" id="ARBA00023201"/>
    </source>
</evidence>
<comment type="subcellular location">
    <subcellularLocation>
        <location evidence="1">Membrane</location>
        <topology evidence="1">Multi-pass membrane protein</topology>
    </subcellularLocation>
</comment>
<keyword evidence="12" id="KW-0739">Sodium transport</keyword>
<dbReference type="InterPro" id="IPR001734">
    <property type="entry name" value="Na/solute_symporter"/>
</dbReference>
<keyword evidence="8" id="KW-0915">Sodium</keyword>
<sequence length="546" mass="59094">MASHSNGEAQGDATVEEVLRVGEEESETMAANIPGLIAVAVFYVIILATGIWASRKSKQEEKRSTGTGTEVTLVAGRNINLFVGIFTMTATWVGGGYILGTAATAYNPTKGLFWALMPLEYFINFSVAGLFFAKHMRSKEYVTMMDPLQLKYGENLTCIILIPAVISEILWVACIMASLGGTMSVILDISSFYSICISAAVAIIYTLLGGMFSVAYTDVIQLAFIFISLWLCVPFLIMNPASADITLTAFNGTFQAPWVGTLDPEDLGLWIDDFLVLSLGGLASQGVHQRILSAASSKEAQVICFAAAGFCFILGIPSVLLGAVAASTDWNMTSYGSPSPYERGEATKILPIALQHLTPKYVSILGIGAVAAAVMSSIDSFLLSSASLFTNNFYKSLLRKKASDRELQWVIKISVMVAGLFICVLFFPITNGYGALGGCILGVMLRVLSGEPLLHFNPVIHFPGCRLIDGIYVQYFPCRTLAMLVSLCANILISYVTSLLFEKRLLPKRWDVLQVRTHSTPSRADEKSNVNNNLPGVSDQLLDTTC</sequence>
<feature type="transmembrane region" description="Helical" evidence="15">
    <location>
        <begin position="112"/>
        <end position="133"/>
    </location>
</feature>
<evidence type="ECO:0000256" key="4">
    <source>
        <dbReference type="ARBA" id="ARBA00022692"/>
    </source>
</evidence>
<evidence type="ECO:0000256" key="6">
    <source>
        <dbReference type="ARBA" id="ARBA00022979"/>
    </source>
</evidence>
<dbReference type="InterPro" id="IPR038377">
    <property type="entry name" value="Na/Glc_symporter_sf"/>
</dbReference>
<evidence type="ECO:0000256" key="2">
    <source>
        <dbReference type="ARBA" id="ARBA00006434"/>
    </source>
</evidence>
<evidence type="ECO:0000256" key="13">
    <source>
        <dbReference type="RuleBase" id="RU362091"/>
    </source>
</evidence>
<dbReference type="CDD" id="cd11474">
    <property type="entry name" value="SLC5sbd_CHT"/>
    <property type="match status" value="1"/>
</dbReference>
<keyword evidence="7 15" id="KW-1133">Transmembrane helix</keyword>
<keyword evidence="9" id="KW-0406">Ion transport</keyword>
<feature type="compositionally biased region" description="Polar residues" evidence="14">
    <location>
        <begin position="529"/>
        <end position="546"/>
    </location>
</feature>
<dbReference type="Proteomes" id="UP001152803">
    <property type="component" value="Unassembled WGS sequence"/>
</dbReference>
<feature type="transmembrane region" description="Helical" evidence="15">
    <location>
        <begin position="267"/>
        <end position="288"/>
    </location>
</feature>
<dbReference type="GO" id="GO:0005307">
    <property type="term" value="F:choline:sodium symporter activity"/>
    <property type="evidence" value="ECO:0007669"/>
    <property type="project" value="TreeGrafter"/>
</dbReference>
<dbReference type="PROSITE" id="PS50283">
    <property type="entry name" value="NA_SOLUT_SYMP_3"/>
    <property type="match status" value="1"/>
</dbReference>
<protein>
    <submittedName>
        <fullName evidence="16">Uncharacterized protein</fullName>
    </submittedName>
</protein>
<evidence type="ECO:0000256" key="5">
    <source>
        <dbReference type="ARBA" id="ARBA00022847"/>
    </source>
</evidence>
<feature type="region of interest" description="Disordered" evidence="14">
    <location>
        <begin position="522"/>
        <end position="546"/>
    </location>
</feature>
<accession>A0A9Q1DE73</accession>
<evidence type="ECO:0000256" key="1">
    <source>
        <dbReference type="ARBA" id="ARBA00004141"/>
    </source>
</evidence>
<feature type="transmembrane region" description="Helical" evidence="15">
    <location>
        <begin position="409"/>
        <end position="429"/>
    </location>
</feature>
<dbReference type="GO" id="GO:0008292">
    <property type="term" value="P:acetylcholine biosynthetic process"/>
    <property type="evidence" value="ECO:0007669"/>
    <property type="project" value="TreeGrafter"/>
</dbReference>
<feature type="transmembrane region" description="Helical" evidence="15">
    <location>
        <begin position="219"/>
        <end position="237"/>
    </location>
</feature>
<dbReference type="AlphaFoldDB" id="A0A9Q1DE73"/>
<dbReference type="InterPro" id="IPR052244">
    <property type="entry name" value="Choline_transporter"/>
</dbReference>
<comment type="similarity">
    <text evidence="2 13">Belongs to the sodium:solute symporter (SSF) (TC 2.A.21) family.</text>
</comment>
<evidence type="ECO:0000256" key="14">
    <source>
        <dbReference type="SAM" id="MobiDB-lite"/>
    </source>
</evidence>
<evidence type="ECO:0000256" key="7">
    <source>
        <dbReference type="ARBA" id="ARBA00022989"/>
    </source>
</evidence>